<dbReference type="RefSeq" id="WP_345392983.1">
    <property type="nucleotide sequence ID" value="NZ_BAABLA010000015.1"/>
</dbReference>
<dbReference type="NCBIfam" id="TIGR02547">
    <property type="entry name" value="casA_cse1"/>
    <property type="match status" value="1"/>
</dbReference>
<sequence>MTSDGFNLLDEPWIIVLAPDGREYEVSILDLFAEAPRLSMIGGEVSTQPFATTRLLLAFLHRALDGPADQDEWAELWARPELPMDAINTYADRVRHRFELFDAEAPFFQVADLRTAKGEVSGLEKIVADVPNGAPLFTTRSAASLRRITPAEATRWLVHAHAFDPSGIKSGVVGDPAVKNGKGYPIGTGWSGQIGGVLAHGSDLRQTLLLNLIARDAETYVRIGGTDDLPPWEREPDHAAGHADRPPNGAIELYTWQTRRVRLVGDRAGVTGVVLANGDRIQPQNRHRVEPHSAWRHSKPQSAKLKRVVYMPRAHETSRSFWRGLEALLPSISPASGAARGDPQPYLAPGLMQWIDELTENECLPEDFVVRLRAHGVEYGAQSATYAEIIDDVLPLPVQLVRQDRPDAGRTAERAVADAEAAAQRLWRFAENVAQAAGAEPKSGAGERAQETFFSALEPEYRAWLATLRPDCDLGEARRKWQKTVRRACAPVTTEFVSAAPTAAWIGRDINGRLVNVPLAEAWFNAALREVLPLAFPPRESMQVEVQQ</sequence>
<feature type="compositionally biased region" description="Basic and acidic residues" evidence="1">
    <location>
        <begin position="231"/>
        <end position="245"/>
    </location>
</feature>
<accession>A0ABW2BUL5</accession>
<gene>
    <name evidence="2" type="primary">casA</name>
    <name evidence="2" type="synonym">cse1</name>
    <name evidence="2" type="ORF">ACFQGD_06005</name>
</gene>
<proteinExistence type="predicted"/>
<organism evidence="2 3">
    <name type="scientific">Haloechinothrix salitolerans</name>
    <dbReference type="NCBI Taxonomy" id="926830"/>
    <lineage>
        <taxon>Bacteria</taxon>
        <taxon>Bacillati</taxon>
        <taxon>Actinomycetota</taxon>
        <taxon>Actinomycetes</taxon>
        <taxon>Pseudonocardiales</taxon>
        <taxon>Pseudonocardiaceae</taxon>
        <taxon>Haloechinothrix</taxon>
    </lineage>
</organism>
<dbReference type="Gene3D" id="1.10.132.100">
    <property type="match status" value="1"/>
</dbReference>
<protein>
    <submittedName>
        <fullName evidence="2">Type I-E CRISPR-associated protein Cse1/CasA</fullName>
    </submittedName>
</protein>
<evidence type="ECO:0000256" key="1">
    <source>
        <dbReference type="SAM" id="MobiDB-lite"/>
    </source>
</evidence>
<comment type="caution">
    <text evidence="2">The sequence shown here is derived from an EMBL/GenBank/DDBJ whole genome shotgun (WGS) entry which is preliminary data.</text>
</comment>
<keyword evidence="3" id="KW-1185">Reference proteome</keyword>
<name>A0ABW2BUL5_9PSEU</name>
<dbReference type="CDD" id="cd09729">
    <property type="entry name" value="Cse1_I-E"/>
    <property type="match status" value="1"/>
</dbReference>
<dbReference type="Pfam" id="PF09481">
    <property type="entry name" value="CRISPR_Cse1"/>
    <property type="match status" value="1"/>
</dbReference>
<evidence type="ECO:0000313" key="3">
    <source>
        <dbReference type="Proteomes" id="UP001596337"/>
    </source>
</evidence>
<feature type="region of interest" description="Disordered" evidence="1">
    <location>
        <begin position="227"/>
        <end position="246"/>
    </location>
</feature>
<reference evidence="3" key="1">
    <citation type="journal article" date="2019" name="Int. J. Syst. Evol. Microbiol.">
        <title>The Global Catalogue of Microorganisms (GCM) 10K type strain sequencing project: providing services to taxonomists for standard genome sequencing and annotation.</title>
        <authorList>
            <consortium name="The Broad Institute Genomics Platform"/>
            <consortium name="The Broad Institute Genome Sequencing Center for Infectious Disease"/>
            <person name="Wu L."/>
            <person name="Ma J."/>
        </authorList>
    </citation>
    <scope>NUCLEOTIDE SEQUENCE [LARGE SCALE GENOMIC DNA]</scope>
    <source>
        <strain evidence="3">KCTC 32255</strain>
    </source>
</reference>
<evidence type="ECO:0000313" key="2">
    <source>
        <dbReference type="EMBL" id="MFC6866695.1"/>
    </source>
</evidence>
<dbReference type="EMBL" id="JBHSXX010000001">
    <property type="protein sequence ID" value="MFC6866695.1"/>
    <property type="molecule type" value="Genomic_DNA"/>
</dbReference>
<dbReference type="InterPro" id="IPR013381">
    <property type="entry name" value="CRISPR-assoc_prot_Cse1"/>
</dbReference>
<dbReference type="Proteomes" id="UP001596337">
    <property type="component" value="Unassembled WGS sequence"/>
</dbReference>